<evidence type="ECO:0000256" key="4">
    <source>
        <dbReference type="ARBA" id="ARBA00022617"/>
    </source>
</evidence>
<dbReference type="GO" id="GO:0016020">
    <property type="term" value="C:membrane"/>
    <property type="evidence" value="ECO:0007669"/>
    <property type="project" value="UniProtKB-SubCell"/>
</dbReference>
<dbReference type="Gene3D" id="1.10.630.10">
    <property type="entry name" value="Cytochrome P450"/>
    <property type="match status" value="3"/>
</dbReference>
<evidence type="ECO:0000256" key="9">
    <source>
        <dbReference type="ARBA" id="ARBA00023136"/>
    </source>
</evidence>
<evidence type="ECO:0000256" key="11">
    <source>
        <dbReference type="SAM" id="Phobius"/>
    </source>
</evidence>
<dbReference type="OMA" id="CEYGAYW"/>
<accession>A0A834ZQJ2</accession>
<dbReference type="Pfam" id="PF00067">
    <property type="entry name" value="p450"/>
    <property type="match status" value="4"/>
</dbReference>
<evidence type="ECO:0000256" key="10">
    <source>
        <dbReference type="SAM" id="MobiDB-lite"/>
    </source>
</evidence>
<comment type="similarity">
    <text evidence="3">Belongs to the cytochrome P450 family.</text>
</comment>
<evidence type="ECO:0000256" key="6">
    <source>
        <dbReference type="ARBA" id="ARBA00023002"/>
    </source>
</evidence>
<evidence type="ECO:0000256" key="7">
    <source>
        <dbReference type="ARBA" id="ARBA00023004"/>
    </source>
</evidence>
<keyword evidence="8" id="KW-0503">Monooxygenase</keyword>
<name>A0A834ZQJ2_TETSI</name>
<evidence type="ECO:0000256" key="3">
    <source>
        <dbReference type="ARBA" id="ARBA00010617"/>
    </source>
</evidence>
<keyword evidence="11" id="KW-1133">Transmembrane helix</keyword>
<dbReference type="SUPFAM" id="SSF48264">
    <property type="entry name" value="Cytochrome P450"/>
    <property type="match status" value="3"/>
</dbReference>
<keyword evidence="13" id="KW-1185">Reference proteome</keyword>
<dbReference type="PANTHER" id="PTHR47943:SF2">
    <property type="entry name" value="CYTOCHROME P450"/>
    <property type="match status" value="1"/>
</dbReference>
<dbReference type="OrthoDB" id="2789670at2759"/>
<feature type="transmembrane region" description="Helical" evidence="11">
    <location>
        <begin position="265"/>
        <end position="283"/>
    </location>
</feature>
<keyword evidence="9 11" id="KW-0472">Membrane</keyword>
<keyword evidence="5" id="KW-0479">Metal-binding</keyword>
<dbReference type="GO" id="GO:0020037">
    <property type="term" value="F:heme binding"/>
    <property type="evidence" value="ECO:0007669"/>
    <property type="project" value="InterPro"/>
</dbReference>
<evidence type="ECO:0000313" key="13">
    <source>
        <dbReference type="Proteomes" id="UP000655225"/>
    </source>
</evidence>
<dbReference type="EMBL" id="JABCRI010000002">
    <property type="protein sequence ID" value="KAF8411536.1"/>
    <property type="molecule type" value="Genomic_DNA"/>
</dbReference>
<dbReference type="GO" id="GO:0004497">
    <property type="term" value="F:monooxygenase activity"/>
    <property type="evidence" value="ECO:0007669"/>
    <property type="project" value="UniProtKB-KW"/>
</dbReference>
<dbReference type="GO" id="GO:0005506">
    <property type="term" value="F:iron ion binding"/>
    <property type="evidence" value="ECO:0007669"/>
    <property type="project" value="InterPro"/>
</dbReference>
<feature type="region of interest" description="Disordered" evidence="10">
    <location>
        <begin position="869"/>
        <end position="925"/>
    </location>
</feature>
<proteinExistence type="inferred from homology"/>
<dbReference type="InterPro" id="IPR001128">
    <property type="entry name" value="Cyt_P450"/>
</dbReference>
<feature type="transmembrane region" description="Helical" evidence="11">
    <location>
        <begin position="564"/>
        <end position="584"/>
    </location>
</feature>
<keyword evidence="4" id="KW-0349">Heme</keyword>
<evidence type="ECO:0000256" key="5">
    <source>
        <dbReference type="ARBA" id="ARBA00022723"/>
    </source>
</evidence>
<evidence type="ECO:0000256" key="1">
    <source>
        <dbReference type="ARBA" id="ARBA00001971"/>
    </source>
</evidence>
<dbReference type="InterPro" id="IPR036396">
    <property type="entry name" value="Cyt_P450_sf"/>
</dbReference>
<dbReference type="PANTHER" id="PTHR47943">
    <property type="entry name" value="CYTOCHROME P450 93A3-LIKE"/>
    <property type="match status" value="1"/>
</dbReference>
<keyword evidence="7" id="KW-0408">Iron</keyword>
<keyword evidence="11" id="KW-0812">Transmembrane</keyword>
<reference evidence="12 13" key="1">
    <citation type="submission" date="2020-04" db="EMBL/GenBank/DDBJ databases">
        <title>Plant Genome Project.</title>
        <authorList>
            <person name="Zhang R.-G."/>
        </authorList>
    </citation>
    <scope>NUCLEOTIDE SEQUENCE [LARGE SCALE GENOMIC DNA]</scope>
    <source>
        <strain evidence="12">YNK0</strain>
        <tissue evidence="12">Leaf</tissue>
    </source>
</reference>
<evidence type="ECO:0000313" key="12">
    <source>
        <dbReference type="EMBL" id="KAF8411536.1"/>
    </source>
</evidence>
<keyword evidence="6" id="KW-0560">Oxidoreductase</keyword>
<evidence type="ECO:0008006" key="14">
    <source>
        <dbReference type="Google" id="ProtNLM"/>
    </source>
</evidence>
<dbReference type="GO" id="GO:0016705">
    <property type="term" value="F:oxidoreductase activity, acting on paired donors, with incorporation or reduction of molecular oxygen"/>
    <property type="evidence" value="ECO:0007669"/>
    <property type="project" value="InterPro"/>
</dbReference>
<evidence type="ECO:0000256" key="2">
    <source>
        <dbReference type="ARBA" id="ARBA00004370"/>
    </source>
</evidence>
<dbReference type="Proteomes" id="UP000655225">
    <property type="component" value="Unassembled WGS sequence"/>
</dbReference>
<comment type="subcellular location">
    <subcellularLocation>
        <location evidence="2">Membrane</location>
    </subcellularLocation>
</comment>
<dbReference type="AlphaFoldDB" id="A0A834ZQJ2"/>
<comment type="caution">
    <text evidence="12">The sequence shown here is derived from an EMBL/GenBank/DDBJ whole genome shotgun (WGS) entry which is preliminary data.</text>
</comment>
<sequence>MTRLPPGPRGLPILGNLLMLGEFPHRDLHRLAKKHGPIMYMRLGFVPAIIVSSPQAAEQFLKTHNLIIFANRSFVEAAKYISYDRTGMSFCEYGAYWRYIQELGLLIQSLKDSADADMAADLSAKVSSLSADMTGLMVLGKKYMDNAVDERGFKAVIQEGMHIAAVPNIADFIPYIGPLDLQGLARRMKAISKSYDDFMEKIIDEHVQAGDERRNRDLVDVLLSFMGSNETEFPINRSNIKAIILTSTPSPELVQRNATVAAMNWTWTSLVFIVLAYLLRALGRKGKKKHIRLPPGPRGIPILGNLHMLGEFPHRDLHRLAMEHGPIMYMRLGFVPTIIVSSPQAAELFLKTHDLIFASRPFVEAAKYISYNRTGVSFCEYGAYWRYIRKLCTLEMLSNLKINSFKSMRREELGLLIQSLMDPAKAGMAADLSAMVSSLSADMSCLMIFGKKYTDNDIDERGFKACIQEGMHLAAVPNMADFIPYIGALDLQGLARRMKAISKVFDNFFEKIIDEHIQAGDEERNRDLVDVMLSVMGSNETEFPITRSNIKAIILRALRNHCNAMNWTWTSLVFILLTYLLHALRNKWKKKHMIRLPPGPRGLPILGNLLMLGEFPHRDLHRLAKKHGPIMYMRLGFVPAIIVSSPQAAEQFLKTHDLIFANRPFVEAAKYIAYDRTGLSFCEYGDYWRYIRKLCTLEMLSNVKINTFKSMRREELGLLIQSLKKDSADADMATDLSAKVSSLIADMSCLMIFGKKYMDSAIDERGFKAVFLEAMQLGAAPNMADFIPYIGALDLQGLARRMKAISKVFDDFFEKIIDEHVQAGDEGRNSNFVDVLLSFMGSNETEFPITRSNIKAIILVKAIEEDEEDTEEFLASSSTEHEDEESSEEAVRGETEVQYISESEGDDDPSSSTGEESEVARGSFIMRPQEEALRTPIHDIARENITDLEEDMTVLANEFVNIRGSTQAAPSSKPPLTMPQIPHLQGTLFLLWLLESIYKVLLSMHWKTVIDLSKKDLRHWRTILEDAYAIGVEIEWLLQHLDELSAAHEFRERLVAAERENEQHISTMKMLDNIEKDAAERVKQA</sequence>
<protein>
    <recommendedName>
        <fullName evidence="14">Cytochrome P450</fullName>
    </recommendedName>
</protein>
<organism evidence="12 13">
    <name type="scientific">Tetracentron sinense</name>
    <name type="common">Spur-leaf</name>
    <dbReference type="NCBI Taxonomy" id="13715"/>
    <lineage>
        <taxon>Eukaryota</taxon>
        <taxon>Viridiplantae</taxon>
        <taxon>Streptophyta</taxon>
        <taxon>Embryophyta</taxon>
        <taxon>Tracheophyta</taxon>
        <taxon>Spermatophyta</taxon>
        <taxon>Magnoliopsida</taxon>
        <taxon>Trochodendrales</taxon>
        <taxon>Trochodendraceae</taxon>
        <taxon>Tetracentron</taxon>
    </lineage>
</organism>
<gene>
    <name evidence="12" type="ORF">HHK36_004090</name>
</gene>
<comment type="cofactor">
    <cofactor evidence="1">
        <name>heme</name>
        <dbReference type="ChEBI" id="CHEBI:30413"/>
    </cofactor>
</comment>
<evidence type="ECO:0000256" key="8">
    <source>
        <dbReference type="ARBA" id="ARBA00023033"/>
    </source>
</evidence>